<dbReference type="AlphaFoldDB" id="A0A386HMG9"/>
<evidence type="ECO:0000256" key="3">
    <source>
        <dbReference type="RuleBase" id="RU361235"/>
    </source>
</evidence>
<organism evidence="5 6">
    <name type="scientific">Arachidicoccus soli</name>
    <dbReference type="NCBI Taxonomy" id="2341117"/>
    <lineage>
        <taxon>Bacteria</taxon>
        <taxon>Pseudomonadati</taxon>
        <taxon>Bacteroidota</taxon>
        <taxon>Chitinophagia</taxon>
        <taxon>Chitinophagales</taxon>
        <taxon>Chitinophagaceae</taxon>
        <taxon>Arachidicoccus</taxon>
    </lineage>
</organism>
<dbReference type="GO" id="GO:0016787">
    <property type="term" value="F:hydrolase activity"/>
    <property type="evidence" value="ECO:0007669"/>
    <property type="project" value="UniProtKB-KW"/>
</dbReference>
<dbReference type="InterPro" id="IPR050309">
    <property type="entry name" value="Type-B_Carboxylest/Lipase"/>
</dbReference>
<dbReference type="RefSeq" id="WP_119985849.1">
    <property type="nucleotide sequence ID" value="NZ_CP032489.1"/>
</dbReference>
<gene>
    <name evidence="5" type="ORF">D6B99_05400</name>
</gene>
<reference evidence="5 6" key="1">
    <citation type="submission" date="2018-09" db="EMBL/GenBank/DDBJ databases">
        <title>Arachidicoccus sp. nov., a bacterium isolated from soil.</title>
        <authorList>
            <person name="Weon H.-Y."/>
            <person name="Kwon S.-W."/>
            <person name="Lee S.A."/>
        </authorList>
    </citation>
    <scope>NUCLEOTIDE SEQUENCE [LARGE SCALE GENOMIC DNA]</scope>
    <source>
        <strain evidence="5 6">KIS59-12</strain>
    </source>
</reference>
<dbReference type="Pfam" id="PF00135">
    <property type="entry name" value="COesterase"/>
    <property type="match status" value="1"/>
</dbReference>
<comment type="similarity">
    <text evidence="1 3">Belongs to the type-B carboxylesterase/lipase family.</text>
</comment>
<keyword evidence="6" id="KW-1185">Reference proteome</keyword>
<name>A0A386HMG9_9BACT</name>
<dbReference type="OrthoDB" id="9775851at2"/>
<protein>
    <recommendedName>
        <fullName evidence="3">Carboxylic ester hydrolase</fullName>
        <ecNumber evidence="3">3.1.1.-</ecNumber>
    </recommendedName>
</protein>
<sequence>MNYIFKNWVIFFFLVVSLSPNSTKAQKEYLRTINGFIAGSKEGKSFVFRGIPYAQPPIGQNRFKPPLMIHKWSDTIDCEKFGSESAQIGGREHLVRGSENSLFLNVYTPTKNVHANLPVLVWIHGGAMLGGSGNGENGHAFSDNDSIVTITINYRLGVFGFLYLGDIGTAYQSSGNNGLLDCIMALKWVKENIRSFGGDPSKVTVMGESAGAKLTSALAVTPAAKGLYTGLIMESGSVQCIRDKKTALAIRQKIMKQLGIENPADILHLSTKDLIAAQAKVCNGAQATNYFGPVKDDHTISKWPKEYLTKHKKMQVHFLIGTNKAESILFMNMDKRLYHPDSTVLKGWFGTNFPYVLSTYKKSAKKEGAASAAITTLTQYMYQMYSYRFANQLSKTNNKVWVYRFDYSKDGSLASHGAEMPFVWFLPMQHHYTPEEALLAGQVHRAWVNFIKKGDPLVIANTYWPVYKNRKIMIINTVSREKKLEHIFNDARYPSSCFMLK</sequence>
<dbReference type="PANTHER" id="PTHR11559">
    <property type="entry name" value="CARBOXYLESTERASE"/>
    <property type="match status" value="1"/>
</dbReference>
<accession>A0A386HMG9</accession>
<proteinExistence type="inferred from homology"/>
<evidence type="ECO:0000256" key="1">
    <source>
        <dbReference type="ARBA" id="ARBA00005964"/>
    </source>
</evidence>
<dbReference type="InterPro" id="IPR019826">
    <property type="entry name" value="Carboxylesterase_B_AS"/>
</dbReference>
<evidence type="ECO:0000259" key="4">
    <source>
        <dbReference type="Pfam" id="PF00135"/>
    </source>
</evidence>
<dbReference type="InterPro" id="IPR002018">
    <property type="entry name" value="CarbesteraseB"/>
</dbReference>
<evidence type="ECO:0000313" key="6">
    <source>
        <dbReference type="Proteomes" id="UP000266118"/>
    </source>
</evidence>
<dbReference type="SUPFAM" id="SSF53474">
    <property type="entry name" value="alpha/beta-Hydrolases"/>
    <property type="match status" value="1"/>
</dbReference>
<feature type="domain" description="Carboxylesterase type B" evidence="4">
    <location>
        <begin position="32"/>
        <end position="480"/>
    </location>
</feature>
<keyword evidence="2 3" id="KW-0378">Hydrolase</keyword>
<dbReference type="EMBL" id="CP032489">
    <property type="protein sequence ID" value="AYD47097.1"/>
    <property type="molecule type" value="Genomic_DNA"/>
</dbReference>
<evidence type="ECO:0000313" key="5">
    <source>
        <dbReference type="EMBL" id="AYD47097.1"/>
    </source>
</evidence>
<dbReference type="KEGG" id="ark:D6B99_05400"/>
<dbReference type="EC" id="3.1.1.-" evidence="3"/>
<dbReference type="PROSITE" id="PS00122">
    <property type="entry name" value="CARBOXYLESTERASE_B_1"/>
    <property type="match status" value="1"/>
</dbReference>
<dbReference type="Gene3D" id="3.40.50.1820">
    <property type="entry name" value="alpha/beta hydrolase"/>
    <property type="match status" value="1"/>
</dbReference>
<dbReference type="Proteomes" id="UP000266118">
    <property type="component" value="Chromosome"/>
</dbReference>
<evidence type="ECO:0000256" key="2">
    <source>
        <dbReference type="ARBA" id="ARBA00022801"/>
    </source>
</evidence>
<dbReference type="InterPro" id="IPR029058">
    <property type="entry name" value="AB_hydrolase_fold"/>
</dbReference>